<gene>
    <name evidence="2" type="ORF">BSA145_03775</name>
</gene>
<dbReference type="AlphaFoldDB" id="A0A1L6ZF54"/>
<dbReference type="NCBIfam" id="TIGR01665">
    <property type="entry name" value="put_anti_recept"/>
    <property type="match status" value="1"/>
</dbReference>
<protein>
    <recommendedName>
        <fullName evidence="1">Tail spike domain-containing protein</fullName>
    </recommendedName>
</protein>
<dbReference type="Pfam" id="PF06605">
    <property type="entry name" value="Prophage_tail"/>
    <property type="match status" value="1"/>
</dbReference>
<evidence type="ECO:0000313" key="3">
    <source>
        <dbReference type="Proteomes" id="UP000185426"/>
    </source>
</evidence>
<dbReference type="InterPro" id="IPR010572">
    <property type="entry name" value="Tail_dom"/>
</dbReference>
<dbReference type="Proteomes" id="UP000185426">
    <property type="component" value="Chromosome"/>
</dbReference>
<evidence type="ECO:0000313" key="2">
    <source>
        <dbReference type="EMBL" id="APT45122.1"/>
    </source>
</evidence>
<feature type="domain" description="Tail spike" evidence="1">
    <location>
        <begin position="97"/>
        <end position="484"/>
    </location>
</feature>
<accession>A0A1L6ZF54</accession>
<proteinExistence type="predicted"/>
<dbReference type="RefSeq" id="WP_075621674.1">
    <property type="nucleotide sequence ID" value="NZ_CP015607.1"/>
</dbReference>
<dbReference type="InterPro" id="IPR007119">
    <property type="entry name" value="Phage_tail_spike_N"/>
</dbReference>
<evidence type="ECO:0000259" key="1">
    <source>
        <dbReference type="Pfam" id="PF06605"/>
    </source>
</evidence>
<reference evidence="2 3" key="1">
    <citation type="submission" date="2016-05" db="EMBL/GenBank/DDBJ databases">
        <title>Complete Genome and Methylome Analysis of Psychrotrophic Bacterial Isolates from Antarctic Lake Untersee.</title>
        <authorList>
            <person name="Fomenkov A."/>
            <person name="Akimov V.N."/>
            <person name="Vasilyeva L.V."/>
            <person name="Andersen D."/>
            <person name="Vincze T."/>
            <person name="Roberts R.J."/>
        </authorList>
    </citation>
    <scope>NUCLEOTIDE SEQUENCE [LARGE SCALE GENOMIC DNA]</scope>
    <source>
        <strain evidence="2 3">U14-5</strain>
    </source>
</reference>
<dbReference type="Gene3D" id="3.55.50.40">
    <property type="match status" value="1"/>
</dbReference>
<sequence>MNQLFVQDKGTKQEYEIVGSSPRLTDGTDGKKTMELQIEAGFIDPISFEALVGRNLLIVDEKVHKRQKYVIRNFSKTQDGDVLSKSVSATHIYAFLLSKNRVDEVIQGELTLEQAFAHALKGSKFTFKIMDDAKDIKPVKNEGFGDAFSIELIDTIISNYKIELDVNNYEIYIHKKIGKKINKTLDTRANINGLTVTISEDNTATRGRGFGKQKEEKDTISESAMGYESKTGTWSYDDALKADFTNKPGATFTFSFTGTGFRFVTLTSKLGGKWEFKIDDDKTKTISVYKDQSPKKETIEVIRGLEHKKHKVIATFKGKDSKNPNTKGKKTAAPIMYLLRDNVIETYREYKNENEKYVFDPVLFVHPNEKDFLIDGQPTWAEPIKDDAVTKAEDMNTLLKEKVNPFPEVTVSIDFEEFEVEELKGLEDELNKGDTLHVIADTPEHGITFEDDVRAVSMTYNPLELTEKPDVTFTNVQKDMFDLQLEDRRRIRNQERYIKEQKNSLLAQIQAAKNELSDLIEKGKTGSPQNAGFSLVFKGGSWGSSAGDVYIDGSDLIFETPENYEMVYATVDGSSLLKQNGITPSIDYEDNQTDTFIISFFQSGKKIKPDQVPDTSKISVGIVGYS</sequence>
<name>A0A1L6ZF54_BACIA</name>
<organism evidence="2 3">
    <name type="scientific">Bacillus safensis</name>
    <dbReference type="NCBI Taxonomy" id="561879"/>
    <lineage>
        <taxon>Bacteria</taxon>
        <taxon>Bacillati</taxon>
        <taxon>Bacillota</taxon>
        <taxon>Bacilli</taxon>
        <taxon>Bacillales</taxon>
        <taxon>Bacillaceae</taxon>
        <taxon>Bacillus</taxon>
    </lineage>
</organism>
<dbReference type="EMBL" id="CP015607">
    <property type="protein sequence ID" value="APT45122.1"/>
    <property type="molecule type" value="Genomic_DNA"/>
</dbReference>
<dbReference type="Gene3D" id="2.60.120.260">
    <property type="entry name" value="Galactose-binding domain-like"/>
    <property type="match status" value="1"/>
</dbReference>